<dbReference type="Pfam" id="PF00053">
    <property type="entry name" value="EGF_laminin"/>
    <property type="match status" value="10"/>
</dbReference>
<keyword evidence="4" id="KW-0732">Signal</keyword>
<feature type="disulfide bond" evidence="12">
    <location>
        <begin position="767"/>
        <end position="776"/>
    </location>
</feature>
<dbReference type="PROSITE" id="PS51117">
    <property type="entry name" value="LAMININ_NTER"/>
    <property type="match status" value="1"/>
</dbReference>
<evidence type="ECO:0000256" key="8">
    <source>
        <dbReference type="ARBA" id="ARBA00023054"/>
    </source>
</evidence>
<dbReference type="InterPro" id="IPR056863">
    <property type="entry name" value="LMN_ATRN_NET-like_EGF"/>
</dbReference>
<evidence type="ECO:0000256" key="9">
    <source>
        <dbReference type="ARBA" id="ARBA00023157"/>
    </source>
</evidence>
<dbReference type="SUPFAM" id="SSF57196">
    <property type="entry name" value="EGF/Laminin"/>
    <property type="match status" value="9"/>
</dbReference>
<dbReference type="Pfam" id="PF00055">
    <property type="entry name" value="Laminin_N"/>
    <property type="match status" value="1"/>
</dbReference>
<dbReference type="GO" id="GO:0005604">
    <property type="term" value="C:basement membrane"/>
    <property type="evidence" value="ECO:0007669"/>
    <property type="project" value="UniProtKB-SubCell"/>
</dbReference>
<dbReference type="GO" id="GO:0009887">
    <property type="term" value="P:animal organ morphogenesis"/>
    <property type="evidence" value="ECO:0007669"/>
    <property type="project" value="TreeGrafter"/>
</dbReference>
<dbReference type="InterPro" id="IPR013015">
    <property type="entry name" value="Laminin_IV_B"/>
</dbReference>
<dbReference type="Gene3D" id="2.10.25.10">
    <property type="entry name" value="Laminin"/>
    <property type="match status" value="9"/>
</dbReference>
<dbReference type="InterPro" id="IPR050440">
    <property type="entry name" value="Laminin/Netrin_ECM"/>
</dbReference>
<feature type="disulfide bond" evidence="12">
    <location>
        <begin position="303"/>
        <end position="312"/>
    </location>
</feature>
<dbReference type="SMART" id="SM00281">
    <property type="entry name" value="LamB"/>
    <property type="match status" value="1"/>
</dbReference>
<dbReference type="InterPro" id="IPR008211">
    <property type="entry name" value="Laminin_N"/>
</dbReference>
<dbReference type="OrthoDB" id="9981301at2759"/>
<dbReference type="FunFam" id="2.10.25.10:FF:000407">
    <property type="entry name" value="Laminin subunit alpha-3"/>
    <property type="match status" value="1"/>
</dbReference>
<dbReference type="PROSITE" id="PS51116">
    <property type="entry name" value="LAMININ_IVB"/>
    <property type="match status" value="1"/>
</dbReference>
<feature type="domain" description="Laminin IV type A" evidence="14">
    <location>
        <begin position="816"/>
        <end position="997"/>
    </location>
</feature>
<feature type="domain" description="Laminin EGF-like" evidence="13">
    <location>
        <begin position="590"/>
        <end position="637"/>
    </location>
</feature>
<dbReference type="Pfam" id="PF00052">
    <property type="entry name" value="Laminin_B"/>
    <property type="match status" value="1"/>
</dbReference>
<feature type="domain" description="Laminin IV type B" evidence="15">
    <location>
        <begin position="365"/>
        <end position="584"/>
    </location>
</feature>
<feature type="disulfide bond" evidence="12">
    <location>
        <begin position="699"/>
        <end position="711"/>
    </location>
</feature>
<evidence type="ECO:0000256" key="1">
    <source>
        <dbReference type="ARBA" id="ARBA00004302"/>
    </source>
</evidence>
<dbReference type="STRING" id="307972.A0A2G8JJB6"/>
<keyword evidence="8" id="KW-0175">Coiled coil</keyword>
<keyword evidence="2" id="KW-0964">Secreted</keyword>
<feature type="domain" description="Laminin EGF-like" evidence="13">
    <location>
        <begin position="280"/>
        <end position="337"/>
    </location>
</feature>
<feature type="disulfide bond" evidence="12">
    <location>
        <begin position="611"/>
        <end position="620"/>
    </location>
</feature>
<dbReference type="PROSITE" id="PS50027">
    <property type="entry name" value="EGF_LAM_2"/>
    <property type="match status" value="6"/>
</dbReference>
<evidence type="ECO:0000259" key="14">
    <source>
        <dbReference type="PROSITE" id="PS51115"/>
    </source>
</evidence>
<feature type="domain" description="Laminin EGF-like" evidence="13">
    <location>
        <begin position="699"/>
        <end position="745"/>
    </location>
</feature>
<dbReference type="PANTHER" id="PTHR10574">
    <property type="entry name" value="NETRIN/LAMININ-RELATED"/>
    <property type="match status" value="1"/>
</dbReference>
<dbReference type="InterPro" id="IPR000034">
    <property type="entry name" value="Laminin_IV"/>
</dbReference>
<dbReference type="PROSITE" id="PS01248">
    <property type="entry name" value="EGF_LAM_1"/>
    <property type="match status" value="4"/>
</dbReference>
<dbReference type="CDD" id="cd00055">
    <property type="entry name" value="EGF_Lam"/>
    <property type="match status" value="10"/>
</dbReference>
<feature type="disulfide bond" evidence="12">
    <location>
        <begin position="746"/>
        <end position="758"/>
    </location>
</feature>
<dbReference type="FunFam" id="2.10.25.10:FF:000094">
    <property type="entry name" value="Laminin subunit alpha-2"/>
    <property type="match status" value="1"/>
</dbReference>
<comment type="caution">
    <text evidence="17">The sequence shown here is derived from an EMBL/GenBank/DDBJ whole genome shotgun (WGS) entry which is preliminary data.</text>
</comment>
<evidence type="ECO:0000256" key="5">
    <source>
        <dbReference type="ARBA" id="ARBA00022737"/>
    </source>
</evidence>
<keyword evidence="6" id="KW-0084">Basement membrane</keyword>
<evidence type="ECO:0000259" key="16">
    <source>
        <dbReference type="PROSITE" id="PS51117"/>
    </source>
</evidence>
<accession>A0A2G8JJB6</accession>
<evidence type="ECO:0000256" key="10">
    <source>
        <dbReference type="ARBA" id="ARBA00023180"/>
    </source>
</evidence>
<evidence type="ECO:0000256" key="6">
    <source>
        <dbReference type="ARBA" id="ARBA00022869"/>
    </source>
</evidence>
<dbReference type="EMBL" id="MRZV01001802">
    <property type="protein sequence ID" value="PIK35834.1"/>
    <property type="molecule type" value="Genomic_DNA"/>
</dbReference>
<proteinExistence type="predicted"/>
<evidence type="ECO:0000256" key="12">
    <source>
        <dbReference type="PROSITE-ProRule" id="PRU00460"/>
    </source>
</evidence>
<reference evidence="17 18" key="1">
    <citation type="journal article" date="2017" name="PLoS Biol.">
        <title>The sea cucumber genome provides insights into morphological evolution and visceral regeneration.</title>
        <authorList>
            <person name="Zhang X."/>
            <person name="Sun L."/>
            <person name="Yuan J."/>
            <person name="Sun Y."/>
            <person name="Gao Y."/>
            <person name="Zhang L."/>
            <person name="Li S."/>
            <person name="Dai H."/>
            <person name="Hamel J.F."/>
            <person name="Liu C."/>
            <person name="Yu Y."/>
            <person name="Liu S."/>
            <person name="Lin W."/>
            <person name="Guo K."/>
            <person name="Jin S."/>
            <person name="Xu P."/>
            <person name="Storey K.B."/>
            <person name="Huan P."/>
            <person name="Zhang T."/>
            <person name="Zhou Y."/>
            <person name="Zhang J."/>
            <person name="Lin C."/>
            <person name="Li X."/>
            <person name="Xing L."/>
            <person name="Huo D."/>
            <person name="Sun M."/>
            <person name="Wang L."/>
            <person name="Mercier A."/>
            <person name="Li F."/>
            <person name="Yang H."/>
            <person name="Xiang J."/>
        </authorList>
    </citation>
    <scope>NUCLEOTIDE SEQUENCE [LARGE SCALE GENOMIC DNA]</scope>
    <source>
        <strain evidence="17">Shaxun</strain>
        <tissue evidence="17">Muscle</tissue>
    </source>
</reference>
<evidence type="ECO:0000256" key="11">
    <source>
        <dbReference type="ARBA" id="ARBA00023292"/>
    </source>
</evidence>
<dbReference type="GO" id="GO:0009888">
    <property type="term" value="P:tissue development"/>
    <property type="evidence" value="ECO:0007669"/>
    <property type="project" value="TreeGrafter"/>
</dbReference>
<keyword evidence="5" id="KW-0677">Repeat</keyword>
<dbReference type="FunFam" id="2.10.25.10:FF:000090">
    <property type="entry name" value="laminin subunit alpha"/>
    <property type="match status" value="4"/>
</dbReference>
<dbReference type="InterPro" id="IPR002049">
    <property type="entry name" value="LE_dom"/>
</dbReference>
<feature type="disulfide bond" evidence="12">
    <location>
        <begin position="253"/>
        <end position="262"/>
    </location>
</feature>
<feature type="disulfide bond" evidence="12">
    <location>
        <begin position="592"/>
        <end position="609"/>
    </location>
</feature>
<feature type="domain" description="Laminin EGF-like" evidence="13">
    <location>
        <begin position="224"/>
        <end position="279"/>
    </location>
</feature>
<keyword evidence="11 12" id="KW-0424">Laminin EGF-like domain</keyword>
<gene>
    <name evidence="17" type="ORF">BSL78_27332</name>
</gene>
<name>A0A2G8JJB6_STIJA</name>
<dbReference type="PANTHER" id="PTHR10574:SF440">
    <property type="entry name" value="LAMININ EGF-LIKE DOMAIN-CONTAINING PROTEIN"/>
    <property type="match status" value="1"/>
</dbReference>
<sequence length="1327" mass="144058">MSASTVRQLNDPTEVICTEAYSNPLPHSGGIVEFDVSSRYSLLSASRSPEVIIQAMENNTEFLRFLSITDLRIRLLYPATDGLEHSGQILNLVKYYYAISDFGVFLICDCNLHSAFCTEADDGISCDCQHNTMGMNCEQCLPLYNNRPWQKGSLVPYPTGSANECQKCTCYGHATSCTYNATVGYGVCDDCKDNTAGVFCHLCTEGFYPNMSVAIDDVDRCVDCACDVIGSVENSTACNQLTVDGHPVGQCPCKTNVTGRSCDRCVDGYYGLSSGVCQACQCDVQGTINGSFSCDQENGNCLCKSTVTGQTCDQCKDEYFQFPTEDEAECRQCGCDPGQSRSLICQKESGNCECRNNLLGIQCLSVQPNYFVPQLDFINFDAWPTLSSCQPMTDPSRNDVSGQGYLSCSSDDVIYFNNITIATSSDVSRSYRPVVRYSYSGSAPWRTVSLTFLVSHNASGLSNNTLCEYEAGEVIYQVYDVTFEPGSGEAWIALNNQTLSLEASCVYQAQLNLTSPTPSVETVDVDSLLVFPVPNNFTVFQRADVEEQLSSETCQKNAASLTTRELITSETCRRFGASLMAELFDGAIPCGCDTTGSIILEYCDQGGQCLCKAAVGGRRCDHCLPGYYNFGPEGCVACNCSESFAVNAACDYITGQCMCKEGVAENGESNTLNLESDLQCRSCLVNYYPMDNLQGCAPCNCSLQGSTDMQCDDFGVCSCKETIAGEKCDQCQPGFYQFTSDGCLPCDCNPSGSTSEVCHPEDGSCACKANVIGTKCDQCAAGTFNLQMLNVKGCQECFCFNHSSDCGAALNYIKAEISSDFRMSSLDGWSSSDPTSVDVNPGNIRVSHPPSLPESQFIYLSSPQKFLGSQLSSYGLSITINMKLEIGTVSRSNAPLLKVAGGRGSQVILFSGEDLIPTSDATSFTVHFYEDLWSVQGEQRSPSSSELHDILSNIVSIEVRGSFGIDTVTTFYFITMETAEYQAILRLGDEPIFSVEQCVCASNTTGKLVTQINAPWTDSPIFSVEQCVCASNTTGKLVTQINAPWTVSLSMEEVDVDLKYFLLSSVYVPQTQQVYPVNLCDPGTFRSNFTGNPYDGCTPCECQDRAQTCDTDTGTCLDCRSGTIGDHCELCASNVQGPDCLRCEPDHYGFGTDLFNGACAACACNISGTANEETQCDNQDGQCPCKSNYGGRQCADCSLNYYNYEAGCLRDFEAVANDLRDLATDLSIWEDQLKVTSEAATRDVILLNRQIDEIRNVTESAVTASSLALQTVLAAHAVHDNVTAHLASILAEASSTGLQIETYQQEADELLRERPLPCWLLRPPLPL</sequence>
<keyword evidence="3" id="KW-0272">Extracellular matrix</keyword>
<evidence type="ECO:0000259" key="13">
    <source>
        <dbReference type="PROSITE" id="PS50027"/>
    </source>
</evidence>
<dbReference type="Pfam" id="PF24973">
    <property type="entry name" value="EGF_LMN_ATRN"/>
    <property type="match status" value="1"/>
</dbReference>
<evidence type="ECO:0000259" key="15">
    <source>
        <dbReference type="PROSITE" id="PS51116"/>
    </source>
</evidence>
<keyword evidence="18" id="KW-1185">Reference proteome</keyword>
<feature type="disulfide bond" evidence="12">
    <location>
        <begin position="1185"/>
        <end position="1194"/>
    </location>
</feature>
<evidence type="ECO:0000256" key="2">
    <source>
        <dbReference type="ARBA" id="ARBA00022525"/>
    </source>
</evidence>
<comment type="caution">
    <text evidence="12">Lacks conserved residue(s) required for the propagation of feature annotation.</text>
</comment>
<evidence type="ECO:0000313" key="17">
    <source>
        <dbReference type="EMBL" id="PIK35834.1"/>
    </source>
</evidence>
<comment type="subcellular location">
    <subcellularLocation>
        <location evidence="1">Secreted</location>
        <location evidence="1">Extracellular space</location>
        <location evidence="1">Extracellular matrix</location>
        <location evidence="1">Basement membrane</location>
    </subcellularLocation>
</comment>
<feature type="domain" description="Laminin EGF-like" evidence="13">
    <location>
        <begin position="746"/>
        <end position="796"/>
    </location>
</feature>
<feature type="disulfide bond" evidence="12">
    <location>
        <begin position="719"/>
        <end position="728"/>
    </location>
</feature>
<dbReference type="SMART" id="SM00180">
    <property type="entry name" value="EGF_Lam"/>
    <property type="match status" value="11"/>
</dbReference>
<protein>
    <submittedName>
        <fullName evidence="17">Putative laminin subunit beta-2</fullName>
    </submittedName>
</protein>
<dbReference type="Gene3D" id="2.60.120.260">
    <property type="entry name" value="Galactose-binding domain-like"/>
    <property type="match status" value="1"/>
</dbReference>
<dbReference type="PRINTS" id="PR00011">
    <property type="entry name" value="EGFLAMININ"/>
</dbReference>
<keyword evidence="7" id="KW-0130">Cell adhesion</keyword>
<evidence type="ECO:0000313" key="18">
    <source>
        <dbReference type="Proteomes" id="UP000230750"/>
    </source>
</evidence>
<dbReference type="GO" id="GO:0007155">
    <property type="term" value="P:cell adhesion"/>
    <property type="evidence" value="ECO:0007669"/>
    <property type="project" value="UniProtKB-KW"/>
</dbReference>
<dbReference type="PROSITE" id="PS51115">
    <property type="entry name" value="LAMININ_IVA"/>
    <property type="match status" value="1"/>
</dbReference>
<organism evidence="17 18">
    <name type="scientific">Stichopus japonicus</name>
    <name type="common">Sea cucumber</name>
    <dbReference type="NCBI Taxonomy" id="307972"/>
    <lineage>
        <taxon>Eukaryota</taxon>
        <taxon>Metazoa</taxon>
        <taxon>Echinodermata</taxon>
        <taxon>Eleutherozoa</taxon>
        <taxon>Echinozoa</taxon>
        <taxon>Holothuroidea</taxon>
        <taxon>Aspidochirotacea</taxon>
        <taxon>Aspidochirotida</taxon>
        <taxon>Stichopodidae</taxon>
        <taxon>Apostichopus</taxon>
    </lineage>
</organism>
<evidence type="ECO:0000256" key="4">
    <source>
        <dbReference type="ARBA" id="ARBA00022729"/>
    </source>
</evidence>
<evidence type="ECO:0000256" key="7">
    <source>
        <dbReference type="ARBA" id="ARBA00022889"/>
    </source>
</evidence>
<evidence type="ECO:0000256" key="3">
    <source>
        <dbReference type="ARBA" id="ARBA00022530"/>
    </source>
</evidence>
<dbReference type="Gene3D" id="2.170.300.10">
    <property type="entry name" value="Tie2 ligand-binding domain superfamily"/>
    <property type="match status" value="1"/>
</dbReference>
<feature type="domain" description="Laminin N-terminal" evidence="16">
    <location>
        <begin position="1"/>
        <end position="107"/>
    </location>
</feature>
<feature type="domain" description="Laminin EGF-like" evidence="13">
    <location>
        <begin position="1162"/>
        <end position="1210"/>
    </location>
</feature>
<feature type="disulfide bond" evidence="12">
    <location>
        <begin position="748"/>
        <end position="765"/>
    </location>
</feature>
<keyword evidence="9 12" id="KW-1015">Disulfide bond</keyword>
<keyword evidence="10" id="KW-0325">Glycoprotein</keyword>
<dbReference type="Proteomes" id="UP000230750">
    <property type="component" value="Unassembled WGS sequence"/>
</dbReference>